<dbReference type="InterPro" id="IPR011109">
    <property type="entry name" value="DNA_bind_recombinase_dom"/>
</dbReference>
<protein>
    <submittedName>
        <fullName evidence="2">Integrase</fullName>
    </submittedName>
</protein>
<dbReference type="GO" id="GO:0003677">
    <property type="term" value="F:DNA binding"/>
    <property type="evidence" value="ECO:0007669"/>
    <property type="project" value="InterPro"/>
</dbReference>
<accession>A0A8S5M402</accession>
<dbReference type="Gene3D" id="3.90.1750.20">
    <property type="entry name" value="Putative Large Serine Recombinase, Chain B, Domain 2"/>
    <property type="match status" value="1"/>
</dbReference>
<reference evidence="2" key="1">
    <citation type="journal article" date="2021" name="Proc. Natl. Acad. Sci. U.S.A.">
        <title>A Catalog of Tens of Thousands of Viruses from Human Metagenomes Reveals Hidden Associations with Chronic Diseases.</title>
        <authorList>
            <person name="Tisza M.J."/>
            <person name="Buck C.B."/>
        </authorList>
    </citation>
    <scope>NUCLEOTIDE SEQUENCE</scope>
    <source>
        <strain evidence="2">Ctquf9</strain>
    </source>
</reference>
<feature type="domain" description="Recombinase" evidence="1">
    <location>
        <begin position="5"/>
        <end position="92"/>
    </location>
</feature>
<dbReference type="PROSITE" id="PS51737">
    <property type="entry name" value="RECOMBINASE_DNA_BIND"/>
    <property type="match status" value="1"/>
</dbReference>
<dbReference type="EMBL" id="BK014815">
    <property type="protein sequence ID" value="DAD77005.1"/>
    <property type="molecule type" value="Genomic_DNA"/>
</dbReference>
<organism evidence="2">
    <name type="scientific">Siphoviridae sp. ctquf9</name>
    <dbReference type="NCBI Taxonomy" id="2826470"/>
    <lineage>
        <taxon>Viruses</taxon>
        <taxon>Duplodnaviria</taxon>
        <taxon>Heunggongvirae</taxon>
        <taxon>Uroviricota</taxon>
        <taxon>Caudoviricetes</taxon>
    </lineage>
</organism>
<name>A0A8S5M402_9CAUD</name>
<sequence>MAHIPYGYCIVDGKAVVEEEQAEQIRKVFAEYLGGKALMIAAKEAGLTMYHGSVGRLLRNRHYLGDEFYPAIIDQETFDKAEEKRMEKAASLGRIRELEQDTKTECATRFSMPKIVERYADPFQQAEYAYSLIESEVQD</sequence>
<proteinExistence type="predicted"/>
<evidence type="ECO:0000313" key="2">
    <source>
        <dbReference type="EMBL" id="DAD77005.1"/>
    </source>
</evidence>
<evidence type="ECO:0000259" key="1">
    <source>
        <dbReference type="PROSITE" id="PS51737"/>
    </source>
</evidence>
<dbReference type="GO" id="GO:0000150">
    <property type="term" value="F:DNA strand exchange activity"/>
    <property type="evidence" value="ECO:0007669"/>
    <property type="project" value="InterPro"/>
</dbReference>
<dbReference type="InterPro" id="IPR038109">
    <property type="entry name" value="DNA_bind_recomb_sf"/>
</dbReference>